<keyword evidence="2 4" id="KW-0378">Hydrolase</keyword>
<dbReference type="Gene3D" id="3.60.40.10">
    <property type="entry name" value="PPM-type phosphatase domain"/>
    <property type="match status" value="1"/>
</dbReference>
<sequence length="400" mass="42600">MQQQAVVGPLVASLSRRGIEHTVNQDTALAAVDTSGGRQVAYAAVFDGHGVMGEVAACVARETLGRLMVHAASKDEWFRAPDETIRHLISDLHDAVIRSHQPEEMALPYKHRVRHYELTYDLSEDGRSFLVRGGDGGEFYEPIDFGCTACIAVLLVDGTSQRVVCANLGDSPALLCRETRDGLYDATELSRRHAASEESEQLRLREFLGDSTAASVTSGTLRGMQGPLEGHALEPTRGLGHPVFSEFGFSQEPHVLSMNVDGADGVHALVVVTDGVSDALTNQEILQCVLSSAAAEDLPHSLGLGASTSSRIPSSHDGAVRYSRVSKATFATSLEPSSIVCTNCKSQAVSSSSSARGTRSDGATDFFAISFDDKSVASTGVVSSSAFRRQCTQISHTDSN</sequence>
<comment type="caution">
    <text evidence="6">The sequence shown here is derived from an EMBL/GenBank/DDBJ whole genome shotgun (WGS) entry which is preliminary data.</text>
</comment>
<keyword evidence="3 4" id="KW-0904">Protein phosphatase</keyword>
<evidence type="ECO:0000256" key="1">
    <source>
        <dbReference type="ARBA" id="ARBA00022723"/>
    </source>
</evidence>
<keyword evidence="7" id="KW-1185">Reference proteome</keyword>
<dbReference type="InterPro" id="IPR001932">
    <property type="entry name" value="PPM-type_phosphatase-like_dom"/>
</dbReference>
<dbReference type="PANTHER" id="PTHR13832">
    <property type="entry name" value="PROTEIN PHOSPHATASE 2C"/>
    <property type="match status" value="1"/>
</dbReference>
<evidence type="ECO:0000256" key="4">
    <source>
        <dbReference type="RuleBase" id="RU003465"/>
    </source>
</evidence>
<evidence type="ECO:0000313" key="6">
    <source>
        <dbReference type="EMBL" id="KAL1519975.1"/>
    </source>
</evidence>
<evidence type="ECO:0000313" key="7">
    <source>
        <dbReference type="Proteomes" id="UP001515480"/>
    </source>
</evidence>
<dbReference type="InterPro" id="IPR000222">
    <property type="entry name" value="PP2C_BS"/>
</dbReference>
<dbReference type="InterPro" id="IPR036457">
    <property type="entry name" value="PPM-type-like_dom_sf"/>
</dbReference>
<dbReference type="GO" id="GO:0046872">
    <property type="term" value="F:metal ion binding"/>
    <property type="evidence" value="ECO:0007669"/>
    <property type="project" value="UniProtKB-KW"/>
</dbReference>
<dbReference type="PROSITE" id="PS51746">
    <property type="entry name" value="PPM_2"/>
    <property type="match status" value="1"/>
</dbReference>
<evidence type="ECO:0000256" key="2">
    <source>
        <dbReference type="ARBA" id="ARBA00022801"/>
    </source>
</evidence>
<dbReference type="CDD" id="cd00143">
    <property type="entry name" value="PP2Cc"/>
    <property type="match status" value="1"/>
</dbReference>
<dbReference type="SMART" id="SM00332">
    <property type="entry name" value="PP2Cc"/>
    <property type="match status" value="1"/>
</dbReference>
<organism evidence="6 7">
    <name type="scientific">Prymnesium parvum</name>
    <name type="common">Toxic golden alga</name>
    <dbReference type="NCBI Taxonomy" id="97485"/>
    <lineage>
        <taxon>Eukaryota</taxon>
        <taxon>Haptista</taxon>
        <taxon>Haptophyta</taxon>
        <taxon>Prymnesiophyceae</taxon>
        <taxon>Prymnesiales</taxon>
        <taxon>Prymnesiaceae</taxon>
        <taxon>Prymnesium</taxon>
    </lineage>
</organism>
<reference evidence="6 7" key="1">
    <citation type="journal article" date="2024" name="Science">
        <title>Giant polyketide synthase enzymes in the biosynthesis of giant marine polyether toxins.</title>
        <authorList>
            <person name="Fallon T.R."/>
            <person name="Shende V.V."/>
            <person name="Wierzbicki I.H."/>
            <person name="Pendleton A.L."/>
            <person name="Watervoot N.F."/>
            <person name="Auber R.P."/>
            <person name="Gonzalez D.J."/>
            <person name="Wisecaver J.H."/>
            <person name="Moore B.S."/>
        </authorList>
    </citation>
    <scope>NUCLEOTIDE SEQUENCE [LARGE SCALE GENOMIC DNA]</scope>
    <source>
        <strain evidence="6 7">12B1</strain>
    </source>
</reference>
<dbReference type="Proteomes" id="UP001515480">
    <property type="component" value="Unassembled WGS sequence"/>
</dbReference>
<dbReference type="SUPFAM" id="SSF81606">
    <property type="entry name" value="PP2C-like"/>
    <property type="match status" value="1"/>
</dbReference>
<accession>A0AB34JDC2</accession>
<dbReference type="PROSITE" id="PS01032">
    <property type="entry name" value="PPM_1"/>
    <property type="match status" value="1"/>
</dbReference>
<proteinExistence type="inferred from homology"/>
<feature type="domain" description="PPM-type phosphatase" evidence="5">
    <location>
        <begin position="10"/>
        <end position="381"/>
    </location>
</feature>
<evidence type="ECO:0000256" key="3">
    <source>
        <dbReference type="ARBA" id="ARBA00022912"/>
    </source>
</evidence>
<dbReference type="InterPro" id="IPR015655">
    <property type="entry name" value="PP2C"/>
</dbReference>
<evidence type="ECO:0000259" key="5">
    <source>
        <dbReference type="PROSITE" id="PS51746"/>
    </source>
</evidence>
<name>A0AB34JDC2_PRYPA</name>
<comment type="similarity">
    <text evidence="4">Belongs to the PP2C family.</text>
</comment>
<gene>
    <name evidence="6" type="ORF">AB1Y20_023459</name>
</gene>
<dbReference type="PANTHER" id="PTHR13832:SF827">
    <property type="entry name" value="PROTEIN PHOSPHATASE 1L"/>
    <property type="match status" value="1"/>
</dbReference>
<protein>
    <recommendedName>
        <fullName evidence="5">PPM-type phosphatase domain-containing protein</fullName>
    </recommendedName>
</protein>
<dbReference type="AlphaFoldDB" id="A0AB34JDC2"/>
<dbReference type="EMBL" id="JBGBPQ010000009">
    <property type="protein sequence ID" value="KAL1519975.1"/>
    <property type="molecule type" value="Genomic_DNA"/>
</dbReference>
<dbReference type="GO" id="GO:0004722">
    <property type="term" value="F:protein serine/threonine phosphatase activity"/>
    <property type="evidence" value="ECO:0007669"/>
    <property type="project" value="InterPro"/>
</dbReference>
<dbReference type="Pfam" id="PF00481">
    <property type="entry name" value="PP2C"/>
    <property type="match status" value="1"/>
</dbReference>
<keyword evidence="1" id="KW-0479">Metal-binding</keyword>